<feature type="signal peptide" evidence="1">
    <location>
        <begin position="1"/>
        <end position="26"/>
    </location>
</feature>
<dbReference type="GO" id="GO:0055085">
    <property type="term" value="P:transmembrane transport"/>
    <property type="evidence" value="ECO:0007669"/>
    <property type="project" value="InterPro"/>
</dbReference>
<keyword evidence="3" id="KW-1185">Reference proteome</keyword>
<dbReference type="CDD" id="cd13602">
    <property type="entry name" value="PBP2_TRAP_BpDctp6_7"/>
    <property type="match status" value="1"/>
</dbReference>
<reference evidence="2" key="1">
    <citation type="submission" date="2020-09" db="EMBL/GenBank/DDBJ databases">
        <title>Desulfogranum mesoprofundum gen. nov., sp. nov., a novel mesophilic, sulfate-reducing chemolithoautotroph isolated from a deep-sea hydrothermal vent chimney in the Suiyo Seamount.</title>
        <authorList>
            <person name="Hashimoto Y."/>
            <person name="Nakagawa S."/>
        </authorList>
    </citation>
    <scope>NUCLEOTIDE SEQUENCE</scope>
    <source>
        <strain evidence="2">KT2</strain>
    </source>
</reference>
<organism evidence="2 3">
    <name type="scientific">Desulfomarina profundi</name>
    <dbReference type="NCBI Taxonomy" id="2772557"/>
    <lineage>
        <taxon>Bacteria</taxon>
        <taxon>Pseudomonadati</taxon>
        <taxon>Thermodesulfobacteriota</taxon>
        <taxon>Desulfobulbia</taxon>
        <taxon>Desulfobulbales</taxon>
        <taxon>Desulfobulbaceae</taxon>
        <taxon>Desulfomarina</taxon>
    </lineage>
</organism>
<evidence type="ECO:0000313" key="2">
    <source>
        <dbReference type="EMBL" id="BCL62366.1"/>
    </source>
</evidence>
<evidence type="ECO:0000313" key="3">
    <source>
        <dbReference type="Proteomes" id="UP000826725"/>
    </source>
</evidence>
<protein>
    <submittedName>
        <fullName evidence="2">Exported protein</fullName>
    </submittedName>
</protein>
<dbReference type="PANTHER" id="PTHR33376:SF4">
    <property type="entry name" value="SIALIC ACID-BINDING PERIPLASMIC PROTEIN SIAP"/>
    <property type="match status" value="1"/>
</dbReference>
<dbReference type="Pfam" id="PF03480">
    <property type="entry name" value="DctP"/>
    <property type="match status" value="1"/>
</dbReference>
<proteinExistence type="predicted"/>
<feature type="chain" id="PRO_5034316572" evidence="1">
    <location>
        <begin position="27"/>
        <end position="326"/>
    </location>
</feature>
<dbReference type="Proteomes" id="UP000826725">
    <property type="component" value="Chromosome"/>
</dbReference>
<dbReference type="NCBIfam" id="NF037995">
    <property type="entry name" value="TRAP_S1"/>
    <property type="match status" value="1"/>
</dbReference>
<name>A0A8D5FVZ8_9BACT</name>
<dbReference type="KEGG" id="dbk:DGMP_30590"/>
<keyword evidence="1" id="KW-0732">Signal</keyword>
<accession>A0A8D5FVZ8</accession>
<sequence length="326" mass="35486">MKLRNKVVGVLAGAAFGLSIAGSSMAVTWDMPTPYPDKTFHTRNIIEFAKDVEKATGGKLTIKVHSAGSLFKHPEIKNAVRSGQVPIGEFFLSRLSNEHAVFGADSQPFLATNYDDAAKLWAAQKGVIAKLLDRQGLVPLFSVPWPPQGLYTKKEIKTVDDLKGIKFRAYNATLETFAKKVGAAPTQVEVPDIPQAFATGRVEAMITSPSTGANSKAWDFVQYYTDIQAWLPKNIVVVSKKALRKLDEKTRDAVFAAAAAAEKRGWEMSKKETAAKTKILQDNGMKIVTPSAELMSGLKKVGASMLEEWKKAAGNEGAALLKAYRQ</sequence>
<dbReference type="RefSeq" id="WP_228854731.1">
    <property type="nucleotide sequence ID" value="NZ_AP024086.1"/>
</dbReference>
<dbReference type="PANTHER" id="PTHR33376">
    <property type="match status" value="1"/>
</dbReference>
<dbReference type="InterPro" id="IPR018389">
    <property type="entry name" value="DctP_fam"/>
</dbReference>
<gene>
    <name evidence="2" type="ORF">DGMP_30590</name>
</gene>
<dbReference type="EMBL" id="AP024086">
    <property type="protein sequence ID" value="BCL62366.1"/>
    <property type="molecule type" value="Genomic_DNA"/>
</dbReference>
<dbReference type="AlphaFoldDB" id="A0A8D5FVZ8"/>
<evidence type="ECO:0000256" key="1">
    <source>
        <dbReference type="SAM" id="SignalP"/>
    </source>
</evidence>